<evidence type="ECO:0000313" key="2">
    <source>
        <dbReference type="Proteomes" id="UP001057402"/>
    </source>
</evidence>
<dbReference type="Proteomes" id="UP001057402">
    <property type="component" value="Chromosome 2"/>
</dbReference>
<evidence type="ECO:0000313" key="1">
    <source>
        <dbReference type="EMBL" id="KAI4385321.1"/>
    </source>
</evidence>
<accession>A0ACB9S1K6</accession>
<protein>
    <submittedName>
        <fullName evidence="1">Uncharacterized protein</fullName>
    </submittedName>
</protein>
<keyword evidence="2" id="KW-1185">Reference proteome</keyword>
<reference evidence="2" key="1">
    <citation type="journal article" date="2023" name="Front. Plant Sci.">
        <title>Chromosomal-level genome assembly of Melastoma candidum provides insights into trichome evolution.</title>
        <authorList>
            <person name="Zhong Y."/>
            <person name="Wu W."/>
            <person name="Sun C."/>
            <person name="Zou P."/>
            <person name="Liu Y."/>
            <person name="Dai S."/>
            <person name="Zhou R."/>
        </authorList>
    </citation>
    <scope>NUCLEOTIDE SEQUENCE [LARGE SCALE GENOMIC DNA]</scope>
</reference>
<name>A0ACB9S1K6_9MYRT</name>
<dbReference type="EMBL" id="CM042881">
    <property type="protein sequence ID" value="KAI4385321.1"/>
    <property type="molecule type" value="Genomic_DNA"/>
</dbReference>
<proteinExistence type="predicted"/>
<organism evidence="1 2">
    <name type="scientific">Melastoma candidum</name>
    <dbReference type="NCBI Taxonomy" id="119954"/>
    <lineage>
        <taxon>Eukaryota</taxon>
        <taxon>Viridiplantae</taxon>
        <taxon>Streptophyta</taxon>
        <taxon>Embryophyta</taxon>
        <taxon>Tracheophyta</taxon>
        <taxon>Spermatophyta</taxon>
        <taxon>Magnoliopsida</taxon>
        <taxon>eudicotyledons</taxon>
        <taxon>Gunneridae</taxon>
        <taxon>Pentapetalae</taxon>
        <taxon>rosids</taxon>
        <taxon>malvids</taxon>
        <taxon>Myrtales</taxon>
        <taxon>Melastomataceae</taxon>
        <taxon>Melastomatoideae</taxon>
        <taxon>Melastomateae</taxon>
        <taxon>Melastoma</taxon>
    </lineage>
</organism>
<gene>
    <name evidence="1" type="ORF">MLD38_003361</name>
</gene>
<comment type="caution">
    <text evidence="1">The sequence shown here is derived from an EMBL/GenBank/DDBJ whole genome shotgun (WGS) entry which is preliminary data.</text>
</comment>
<sequence>MSKKDLQFRRTSSYSDAEASETTFMDMLKSSSRKMTGASATQDSQAISGVPMEPASDSSQAGRSGKKKGKKGKQIDPALLGFKVTSNRIMMGEIHRIDD</sequence>